<gene>
    <name evidence="12" type="primary">id3-a</name>
    <name evidence="12" type="ORF">AOXY_G37560</name>
</gene>
<keyword evidence="3" id="KW-0805">Transcription regulation</keyword>
<feature type="domain" description="BHLH" evidence="11">
    <location>
        <begin position="28"/>
        <end position="80"/>
    </location>
</feature>
<dbReference type="Gene3D" id="4.10.280.10">
    <property type="entry name" value="Helix-loop-helix DNA-binding domain"/>
    <property type="match status" value="1"/>
</dbReference>
<evidence type="ECO:0000259" key="11">
    <source>
        <dbReference type="PROSITE" id="PS50888"/>
    </source>
</evidence>
<dbReference type="InterPro" id="IPR026052">
    <property type="entry name" value="DNA-bd_prot-inh"/>
</dbReference>
<dbReference type="SUPFAM" id="SSF47459">
    <property type="entry name" value="HLH, helix-loop-helix DNA-binding domain"/>
    <property type="match status" value="1"/>
</dbReference>
<dbReference type="EMBL" id="JAGXEW010000443">
    <property type="protein sequence ID" value="KAK1139488.1"/>
    <property type="molecule type" value="Genomic_DNA"/>
</dbReference>
<dbReference type="GO" id="GO:0030154">
    <property type="term" value="P:cell differentiation"/>
    <property type="evidence" value="ECO:0007669"/>
    <property type="project" value="TreeGrafter"/>
</dbReference>
<dbReference type="Pfam" id="PF00010">
    <property type="entry name" value="HLH"/>
    <property type="match status" value="1"/>
</dbReference>
<name>A0AAD8FMX5_ACIOX</name>
<dbReference type="GO" id="GO:0046983">
    <property type="term" value="F:protein dimerization activity"/>
    <property type="evidence" value="ECO:0007669"/>
    <property type="project" value="InterPro"/>
</dbReference>
<dbReference type="PROSITE" id="PS50888">
    <property type="entry name" value="BHLH"/>
    <property type="match status" value="1"/>
</dbReference>
<evidence type="ECO:0000256" key="1">
    <source>
        <dbReference type="ARBA" id="ARBA00004123"/>
    </source>
</evidence>
<dbReference type="PANTHER" id="PTHR11723">
    <property type="entry name" value="DNA-BINDING PROTEIN INHIBITOR"/>
    <property type="match status" value="1"/>
</dbReference>
<evidence type="ECO:0000313" key="13">
    <source>
        <dbReference type="Proteomes" id="UP001230051"/>
    </source>
</evidence>
<reference evidence="12" key="1">
    <citation type="submission" date="2022-02" db="EMBL/GenBank/DDBJ databases">
        <title>Atlantic sturgeon de novo genome assembly.</title>
        <authorList>
            <person name="Stock M."/>
            <person name="Klopp C."/>
            <person name="Guiguen Y."/>
            <person name="Cabau C."/>
            <person name="Parinello H."/>
            <person name="Santidrian Yebra-Pimentel E."/>
            <person name="Kuhl H."/>
            <person name="Dirks R.P."/>
            <person name="Guessner J."/>
            <person name="Wuertz S."/>
            <person name="Du K."/>
            <person name="Schartl M."/>
        </authorList>
    </citation>
    <scope>NUCLEOTIDE SEQUENCE</scope>
    <source>
        <strain evidence="12">STURGEONOMICS-FGT-2020</strain>
        <tissue evidence="12">Whole blood</tissue>
    </source>
</reference>
<comment type="caution">
    <text evidence="12">The sequence shown here is derived from an EMBL/GenBank/DDBJ whole genome shotgun (WGS) entry which is preliminary data.</text>
</comment>
<evidence type="ECO:0000256" key="2">
    <source>
        <dbReference type="ARBA" id="ARBA00022491"/>
    </source>
</evidence>
<evidence type="ECO:0000256" key="9">
    <source>
        <dbReference type="ARBA" id="ARBA00042952"/>
    </source>
</evidence>
<keyword evidence="13" id="KW-1185">Reference proteome</keyword>
<organism evidence="12 13">
    <name type="scientific">Acipenser oxyrinchus oxyrinchus</name>
    <dbReference type="NCBI Taxonomy" id="40147"/>
    <lineage>
        <taxon>Eukaryota</taxon>
        <taxon>Metazoa</taxon>
        <taxon>Chordata</taxon>
        <taxon>Craniata</taxon>
        <taxon>Vertebrata</taxon>
        <taxon>Euteleostomi</taxon>
        <taxon>Actinopterygii</taxon>
        <taxon>Chondrostei</taxon>
        <taxon>Acipenseriformes</taxon>
        <taxon>Acipenseridae</taxon>
        <taxon>Acipenser</taxon>
    </lineage>
</organism>
<dbReference type="AlphaFoldDB" id="A0AAD8FMX5"/>
<dbReference type="GO" id="GO:0032922">
    <property type="term" value="P:circadian regulation of gene expression"/>
    <property type="evidence" value="ECO:0007669"/>
    <property type="project" value="TreeGrafter"/>
</dbReference>
<evidence type="ECO:0000256" key="3">
    <source>
        <dbReference type="ARBA" id="ARBA00023015"/>
    </source>
</evidence>
<dbReference type="GO" id="GO:0005634">
    <property type="term" value="C:nucleus"/>
    <property type="evidence" value="ECO:0007669"/>
    <property type="project" value="UniProtKB-SubCell"/>
</dbReference>
<dbReference type="SMART" id="SM00353">
    <property type="entry name" value="HLH"/>
    <property type="match status" value="1"/>
</dbReference>
<keyword evidence="5" id="KW-0804">Transcription</keyword>
<dbReference type="InterPro" id="IPR036638">
    <property type="entry name" value="HLH_DNA-bd_sf"/>
</dbReference>
<keyword evidence="2" id="KW-0678">Repressor</keyword>
<keyword evidence="4" id="KW-0090">Biological rhythms</keyword>
<dbReference type="PANTHER" id="PTHR11723:SF16">
    <property type="entry name" value="DNA-BINDING PROTEIN INHIBITOR ID-3"/>
    <property type="match status" value="1"/>
</dbReference>
<comment type="subunit">
    <text evidence="7">Heterodimer with other HLH proteins.</text>
</comment>
<evidence type="ECO:0000256" key="8">
    <source>
        <dbReference type="ARBA" id="ARBA00040558"/>
    </source>
</evidence>
<dbReference type="FunFam" id="4.10.280.10:FF:000048">
    <property type="entry name" value="DNA-binding protein inhibitor ID-4"/>
    <property type="match status" value="1"/>
</dbReference>
<evidence type="ECO:0000256" key="5">
    <source>
        <dbReference type="ARBA" id="ARBA00023163"/>
    </source>
</evidence>
<dbReference type="InterPro" id="IPR011598">
    <property type="entry name" value="bHLH_dom"/>
</dbReference>
<evidence type="ECO:0000256" key="7">
    <source>
        <dbReference type="ARBA" id="ARBA00038627"/>
    </source>
</evidence>
<sequence length="185" mass="21069">MKAISPVRSMRSCYEAVCCISEQSLAIARSKTATEEPMNVLYDMNDCYSKLKELVPSIPQNKSVSQVEILQHVIDYIFDLQIALKDEEPTEKTSDVVLSIKASDFGCDFTSGDGTLHFKSLQVWDNTWLHFIPRESDRRGAFGLERRGCDRGLTHPHTRVHLPPNTQTPFNWPIPNRMRHCGLAF</sequence>
<proteinExistence type="predicted"/>
<comment type="subcellular location">
    <subcellularLocation>
        <location evidence="1">Nucleus</location>
    </subcellularLocation>
</comment>
<keyword evidence="6" id="KW-0539">Nucleus</keyword>
<protein>
    <recommendedName>
        <fullName evidence="8">DNA-binding protein inhibitor ID-4</fullName>
    </recommendedName>
    <alternativeName>
        <fullName evidence="10">Inhibitor of DNA binding 4</fullName>
    </alternativeName>
    <alternativeName>
        <fullName evidence="9">Inhibitor of differentiation 4</fullName>
    </alternativeName>
</protein>
<dbReference type="GO" id="GO:0005737">
    <property type="term" value="C:cytoplasm"/>
    <property type="evidence" value="ECO:0007669"/>
    <property type="project" value="InterPro"/>
</dbReference>
<evidence type="ECO:0000256" key="10">
    <source>
        <dbReference type="ARBA" id="ARBA00043118"/>
    </source>
</evidence>
<dbReference type="Proteomes" id="UP001230051">
    <property type="component" value="Unassembled WGS sequence"/>
</dbReference>
<evidence type="ECO:0000313" key="12">
    <source>
        <dbReference type="EMBL" id="KAK1139488.1"/>
    </source>
</evidence>
<evidence type="ECO:0000256" key="6">
    <source>
        <dbReference type="ARBA" id="ARBA00023242"/>
    </source>
</evidence>
<evidence type="ECO:0000256" key="4">
    <source>
        <dbReference type="ARBA" id="ARBA00023108"/>
    </source>
</evidence>
<dbReference type="GO" id="GO:0000122">
    <property type="term" value="P:negative regulation of transcription by RNA polymerase II"/>
    <property type="evidence" value="ECO:0007669"/>
    <property type="project" value="InterPro"/>
</dbReference>
<accession>A0AAD8FMX5</accession>